<sequence length="63" mass="6824">MWGNRFDFVSTALARQNQQAKIGGEFEGRKIFACWQSREAGLGVGSGSACASAQSKARKNFIP</sequence>
<comment type="caution">
    <text evidence="1">The sequence shown here is derived from an EMBL/GenBank/DDBJ whole genome shotgun (WGS) entry which is preliminary data.</text>
</comment>
<gene>
    <name evidence="1" type="ORF">COV85_00790</name>
</gene>
<name>A0A2H0KTQ5_9BACT</name>
<accession>A0A2H0KTQ5</accession>
<organism evidence="1 2">
    <name type="scientific">Candidatus Portnoybacteria bacterium CG11_big_fil_rev_8_21_14_0_20_44_10</name>
    <dbReference type="NCBI Taxonomy" id="1974818"/>
    <lineage>
        <taxon>Bacteria</taxon>
        <taxon>Candidatus Portnoyibacteriota</taxon>
    </lineage>
</organism>
<reference evidence="1 2" key="1">
    <citation type="submission" date="2017-09" db="EMBL/GenBank/DDBJ databases">
        <title>Depth-based differentiation of microbial function through sediment-hosted aquifers and enrichment of novel symbionts in the deep terrestrial subsurface.</title>
        <authorList>
            <person name="Probst A.J."/>
            <person name="Ladd B."/>
            <person name="Jarett J.K."/>
            <person name="Geller-Mcgrath D.E."/>
            <person name="Sieber C.M."/>
            <person name="Emerson J.B."/>
            <person name="Anantharaman K."/>
            <person name="Thomas B.C."/>
            <person name="Malmstrom R."/>
            <person name="Stieglmeier M."/>
            <person name="Klingl A."/>
            <person name="Woyke T."/>
            <person name="Ryan C.M."/>
            <person name="Banfield J.F."/>
        </authorList>
    </citation>
    <scope>NUCLEOTIDE SEQUENCE [LARGE SCALE GENOMIC DNA]</scope>
    <source>
        <strain evidence="1">CG11_big_fil_rev_8_21_14_0_20_44_10</strain>
    </source>
</reference>
<proteinExistence type="predicted"/>
<dbReference type="Proteomes" id="UP000231550">
    <property type="component" value="Unassembled WGS sequence"/>
</dbReference>
<protein>
    <submittedName>
        <fullName evidence="1">Uncharacterized protein</fullName>
    </submittedName>
</protein>
<evidence type="ECO:0000313" key="2">
    <source>
        <dbReference type="Proteomes" id="UP000231550"/>
    </source>
</evidence>
<dbReference type="EMBL" id="PCVN01000025">
    <property type="protein sequence ID" value="PIQ74675.1"/>
    <property type="molecule type" value="Genomic_DNA"/>
</dbReference>
<dbReference type="AlphaFoldDB" id="A0A2H0KTQ5"/>
<evidence type="ECO:0000313" key="1">
    <source>
        <dbReference type="EMBL" id="PIQ74675.1"/>
    </source>
</evidence>